<reference evidence="2" key="1">
    <citation type="submission" date="2020-10" db="EMBL/GenBank/DDBJ databases">
        <authorList>
            <person name="Gilroy R."/>
        </authorList>
    </citation>
    <scope>NUCLEOTIDE SEQUENCE</scope>
    <source>
        <strain evidence="2">B3-1481</strain>
    </source>
</reference>
<dbReference type="Gene3D" id="1.10.287.1080">
    <property type="entry name" value="MazG-like"/>
    <property type="match status" value="2"/>
</dbReference>
<gene>
    <name evidence="2" type="primary">mazG</name>
    <name evidence="2" type="ORF">IAB76_03495</name>
</gene>
<dbReference type="PANTHER" id="PTHR30522">
    <property type="entry name" value="NUCLEOSIDE TRIPHOSPHATE PYROPHOSPHOHYDROLASE"/>
    <property type="match status" value="1"/>
</dbReference>
<dbReference type="AlphaFoldDB" id="A0A9D9IY47"/>
<keyword evidence="2" id="KW-0378">Hydrolase</keyword>
<feature type="domain" description="NTP pyrophosphohydrolase MazG-like" evidence="1">
    <location>
        <begin position="31"/>
        <end position="104"/>
    </location>
</feature>
<dbReference type="FunFam" id="1.10.287.1080:FF:000003">
    <property type="entry name" value="Nucleoside triphosphate pyrophosphohydrolase"/>
    <property type="match status" value="1"/>
</dbReference>
<dbReference type="SUPFAM" id="SSF101386">
    <property type="entry name" value="all-alpha NTP pyrophosphatases"/>
    <property type="match status" value="2"/>
</dbReference>
<dbReference type="InterPro" id="IPR004518">
    <property type="entry name" value="MazG-like_dom"/>
</dbReference>
<dbReference type="EMBL" id="JADILW010000054">
    <property type="protein sequence ID" value="MBO8480160.1"/>
    <property type="molecule type" value="Genomic_DNA"/>
</dbReference>
<dbReference type="GO" id="GO:0046061">
    <property type="term" value="P:dATP catabolic process"/>
    <property type="evidence" value="ECO:0007669"/>
    <property type="project" value="TreeGrafter"/>
</dbReference>
<dbReference type="Proteomes" id="UP000823769">
    <property type="component" value="Unassembled WGS sequence"/>
</dbReference>
<dbReference type="InterPro" id="IPR048011">
    <property type="entry name" value="NTP-PPase_MazG-like_C"/>
</dbReference>
<dbReference type="PANTHER" id="PTHR30522:SF0">
    <property type="entry name" value="NUCLEOSIDE TRIPHOSPHATE PYROPHOSPHOHYDROLASE"/>
    <property type="match status" value="1"/>
</dbReference>
<sequence>MHTKEEKLSAFGRLLDVMDELREHCPWNAAQTMESIRPMTEEEVYELSDAIVRRDDHDICKEIGDLLYHLVFYARIAQERDAFDIADSLDAECEKMIFRHPHVFGDEKDRKMTAKEIADTWELVKAREKDGNKTVMSGIPDAMPAILKAMSMQEKARGCGFDWERREDVWAKVEEELGEVREACSEKDGDHVEEEFGDLMFAVINAARLYGVDPEKALGRTCGKFRRRFGYVEAEAAARGLSLADMSLAEMDAFWDEAKSKGL</sequence>
<proteinExistence type="predicted"/>
<dbReference type="CDD" id="cd11528">
    <property type="entry name" value="NTP-PPase_MazG_Nterm"/>
    <property type="match status" value="1"/>
</dbReference>
<dbReference type="GO" id="GO:0046081">
    <property type="term" value="P:dUTP catabolic process"/>
    <property type="evidence" value="ECO:0007669"/>
    <property type="project" value="TreeGrafter"/>
</dbReference>
<organism evidence="2 3">
    <name type="scientific">Candidatus Cryptobacteroides avistercoris</name>
    <dbReference type="NCBI Taxonomy" id="2840758"/>
    <lineage>
        <taxon>Bacteria</taxon>
        <taxon>Pseudomonadati</taxon>
        <taxon>Bacteroidota</taxon>
        <taxon>Bacteroidia</taxon>
        <taxon>Bacteroidales</taxon>
        <taxon>Candidatus Cryptobacteroides</taxon>
    </lineage>
</organism>
<dbReference type="InterPro" id="IPR048015">
    <property type="entry name" value="NTP-PPase_MazG-like_N"/>
</dbReference>
<dbReference type="GO" id="GO:0046047">
    <property type="term" value="P:TTP catabolic process"/>
    <property type="evidence" value="ECO:0007669"/>
    <property type="project" value="TreeGrafter"/>
</dbReference>
<accession>A0A9D9IY47</accession>
<dbReference type="Pfam" id="PF03819">
    <property type="entry name" value="MazG"/>
    <property type="match status" value="2"/>
</dbReference>
<dbReference type="InterPro" id="IPR011551">
    <property type="entry name" value="NTP_PyrPHydrolase_MazG"/>
</dbReference>
<evidence type="ECO:0000259" key="1">
    <source>
        <dbReference type="Pfam" id="PF03819"/>
    </source>
</evidence>
<evidence type="ECO:0000313" key="2">
    <source>
        <dbReference type="EMBL" id="MBO8480160.1"/>
    </source>
</evidence>
<dbReference type="CDD" id="cd11529">
    <property type="entry name" value="NTP-PPase_MazG_Cterm"/>
    <property type="match status" value="1"/>
</dbReference>
<dbReference type="EC" id="3.6.1.9" evidence="2"/>
<feature type="domain" description="NTP pyrophosphohydrolase MazG-like" evidence="1">
    <location>
        <begin position="171"/>
        <end position="228"/>
    </location>
</feature>
<dbReference type="NCBIfam" id="NF007113">
    <property type="entry name" value="PRK09562.1"/>
    <property type="match status" value="1"/>
</dbReference>
<reference evidence="2" key="2">
    <citation type="journal article" date="2021" name="PeerJ">
        <title>Extensive microbial diversity within the chicken gut microbiome revealed by metagenomics and culture.</title>
        <authorList>
            <person name="Gilroy R."/>
            <person name="Ravi A."/>
            <person name="Getino M."/>
            <person name="Pursley I."/>
            <person name="Horton D.L."/>
            <person name="Alikhan N.F."/>
            <person name="Baker D."/>
            <person name="Gharbi K."/>
            <person name="Hall N."/>
            <person name="Watson M."/>
            <person name="Adriaenssens E.M."/>
            <person name="Foster-Nyarko E."/>
            <person name="Jarju S."/>
            <person name="Secka A."/>
            <person name="Antonio M."/>
            <person name="Oren A."/>
            <person name="Chaudhuri R.R."/>
            <person name="La Ragione R."/>
            <person name="Hildebrand F."/>
            <person name="Pallen M.J."/>
        </authorList>
    </citation>
    <scope>NUCLEOTIDE SEQUENCE</scope>
    <source>
        <strain evidence="2">B3-1481</strain>
    </source>
</reference>
<comment type="caution">
    <text evidence="2">The sequence shown here is derived from an EMBL/GenBank/DDBJ whole genome shotgun (WGS) entry which is preliminary data.</text>
</comment>
<dbReference type="GO" id="GO:0047429">
    <property type="term" value="F:nucleoside triphosphate diphosphatase activity"/>
    <property type="evidence" value="ECO:0007669"/>
    <property type="project" value="UniProtKB-EC"/>
</dbReference>
<dbReference type="GO" id="GO:0046052">
    <property type="term" value="P:UTP catabolic process"/>
    <property type="evidence" value="ECO:0007669"/>
    <property type="project" value="TreeGrafter"/>
</dbReference>
<evidence type="ECO:0000313" key="3">
    <source>
        <dbReference type="Proteomes" id="UP000823769"/>
    </source>
</evidence>
<name>A0A9D9IY47_9BACT</name>
<dbReference type="NCBIfam" id="TIGR00444">
    <property type="entry name" value="mazG"/>
    <property type="match status" value="1"/>
</dbReference>
<protein>
    <submittedName>
        <fullName evidence="2">Nucleoside triphosphate pyrophosphohydrolase</fullName>
        <ecNumber evidence="2">3.6.1.9</ecNumber>
    </submittedName>
</protein>
<dbReference type="GO" id="GO:0006203">
    <property type="term" value="P:dGTP catabolic process"/>
    <property type="evidence" value="ECO:0007669"/>
    <property type="project" value="TreeGrafter"/>
</dbReference>
<dbReference type="GO" id="GO:0046076">
    <property type="term" value="P:dTTP catabolic process"/>
    <property type="evidence" value="ECO:0007669"/>
    <property type="project" value="TreeGrafter"/>
</dbReference>